<keyword evidence="3" id="KW-1185">Reference proteome</keyword>
<evidence type="ECO:0000313" key="2">
    <source>
        <dbReference type="EMBL" id="CAA7389232.1"/>
    </source>
</evidence>
<accession>A0A7I8JZE6</accession>
<evidence type="ECO:0000313" key="3">
    <source>
        <dbReference type="Proteomes" id="UP000663760"/>
    </source>
</evidence>
<name>A0A7I8JZE6_SPIIN</name>
<feature type="compositionally biased region" description="Basic and acidic residues" evidence="1">
    <location>
        <begin position="105"/>
        <end position="121"/>
    </location>
</feature>
<gene>
    <name evidence="2" type="ORF">SI8410_01001310</name>
</gene>
<dbReference type="Proteomes" id="UP000663760">
    <property type="component" value="Chromosome 1"/>
</dbReference>
<protein>
    <submittedName>
        <fullName evidence="2">Uncharacterized protein</fullName>
    </submittedName>
</protein>
<evidence type="ECO:0000256" key="1">
    <source>
        <dbReference type="SAM" id="MobiDB-lite"/>
    </source>
</evidence>
<dbReference type="AlphaFoldDB" id="A0A7I8JZE6"/>
<feature type="compositionally biased region" description="Basic and acidic residues" evidence="1">
    <location>
        <begin position="86"/>
        <end position="97"/>
    </location>
</feature>
<feature type="region of interest" description="Disordered" evidence="1">
    <location>
        <begin position="67"/>
        <end position="135"/>
    </location>
</feature>
<proteinExistence type="predicted"/>
<organism evidence="2 3">
    <name type="scientific">Spirodela intermedia</name>
    <name type="common">Intermediate duckweed</name>
    <dbReference type="NCBI Taxonomy" id="51605"/>
    <lineage>
        <taxon>Eukaryota</taxon>
        <taxon>Viridiplantae</taxon>
        <taxon>Streptophyta</taxon>
        <taxon>Embryophyta</taxon>
        <taxon>Tracheophyta</taxon>
        <taxon>Spermatophyta</taxon>
        <taxon>Magnoliopsida</taxon>
        <taxon>Liliopsida</taxon>
        <taxon>Araceae</taxon>
        <taxon>Lemnoideae</taxon>
        <taxon>Spirodela</taxon>
    </lineage>
</organism>
<reference evidence="2" key="1">
    <citation type="submission" date="2020-02" db="EMBL/GenBank/DDBJ databases">
        <authorList>
            <person name="Scholz U."/>
            <person name="Mascher M."/>
            <person name="Fiebig A."/>
        </authorList>
    </citation>
    <scope>NUCLEOTIDE SEQUENCE</scope>
</reference>
<feature type="region of interest" description="Disordered" evidence="1">
    <location>
        <begin position="22"/>
        <end position="51"/>
    </location>
</feature>
<sequence>MDASLCFSATFAPRSAAAVVLSQKGKRAPPPVAVSTESQGGSNGGGPLSASHTMFRNLAAALYRHTLRWRTRGELGTTGDQPPGHRRSDSDEEPWGKREKKQHGKAPEEGEKQQEEEGEKQQEEEEEIIVTRQWK</sequence>
<dbReference type="EMBL" id="LR746264">
    <property type="protein sequence ID" value="CAA7389232.1"/>
    <property type="molecule type" value="Genomic_DNA"/>
</dbReference>